<feature type="domain" description="Reverse transcriptase zinc-binding" evidence="1">
    <location>
        <begin position="3"/>
        <end position="64"/>
    </location>
</feature>
<accession>A0A0A9DNS9</accession>
<protein>
    <recommendedName>
        <fullName evidence="1">Reverse transcriptase zinc-binding domain-containing protein</fullName>
    </recommendedName>
</protein>
<name>A0A0A9DNS9_ARUDO</name>
<proteinExistence type="predicted"/>
<reference evidence="2" key="1">
    <citation type="submission" date="2014-09" db="EMBL/GenBank/DDBJ databases">
        <authorList>
            <person name="Magalhaes I.L.F."/>
            <person name="Oliveira U."/>
            <person name="Santos F.R."/>
            <person name="Vidigal T.H.D.A."/>
            <person name="Brescovit A.D."/>
            <person name="Santos A.J."/>
        </authorList>
    </citation>
    <scope>NUCLEOTIDE SEQUENCE</scope>
    <source>
        <tissue evidence="2">Shoot tissue taken approximately 20 cm above the soil surface</tissue>
    </source>
</reference>
<dbReference type="Pfam" id="PF13966">
    <property type="entry name" value="zf-RVT"/>
    <property type="match status" value="1"/>
</dbReference>
<sequence>MGIWKYTIPYRIKIFLWIMLHKKTLTRDQLLKRGWHGDKRCSFCESDESIERLFFQCAVAIHGWNAFVQIGVCNRIPSNLLDWLEGLIVIEESVGRYCGSALLWAIWKWRNSTTFKERHLISLDQIIISTMGYIKLWVVLLRTGKKEKADLMMERLNNHMREHRGDSMALPSTIC</sequence>
<dbReference type="EMBL" id="GBRH01208444">
    <property type="protein sequence ID" value="JAD89451.1"/>
    <property type="molecule type" value="Transcribed_RNA"/>
</dbReference>
<evidence type="ECO:0000313" key="2">
    <source>
        <dbReference type="EMBL" id="JAD89451.1"/>
    </source>
</evidence>
<organism evidence="2">
    <name type="scientific">Arundo donax</name>
    <name type="common">Giant reed</name>
    <name type="synonym">Donax arundinaceus</name>
    <dbReference type="NCBI Taxonomy" id="35708"/>
    <lineage>
        <taxon>Eukaryota</taxon>
        <taxon>Viridiplantae</taxon>
        <taxon>Streptophyta</taxon>
        <taxon>Embryophyta</taxon>
        <taxon>Tracheophyta</taxon>
        <taxon>Spermatophyta</taxon>
        <taxon>Magnoliopsida</taxon>
        <taxon>Liliopsida</taxon>
        <taxon>Poales</taxon>
        <taxon>Poaceae</taxon>
        <taxon>PACMAD clade</taxon>
        <taxon>Arundinoideae</taxon>
        <taxon>Arundineae</taxon>
        <taxon>Arundo</taxon>
    </lineage>
</organism>
<evidence type="ECO:0000259" key="1">
    <source>
        <dbReference type="Pfam" id="PF13966"/>
    </source>
</evidence>
<reference evidence="2" key="2">
    <citation type="journal article" date="2015" name="Data Brief">
        <title>Shoot transcriptome of the giant reed, Arundo donax.</title>
        <authorList>
            <person name="Barrero R.A."/>
            <person name="Guerrero F.D."/>
            <person name="Moolhuijzen P."/>
            <person name="Goolsby J.A."/>
            <person name="Tidwell J."/>
            <person name="Bellgard S.E."/>
            <person name="Bellgard M.I."/>
        </authorList>
    </citation>
    <scope>NUCLEOTIDE SEQUENCE</scope>
    <source>
        <tissue evidence="2">Shoot tissue taken approximately 20 cm above the soil surface</tissue>
    </source>
</reference>
<dbReference type="InterPro" id="IPR026960">
    <property type="entry name" value="RVT-Znf"/>
</dbReference>
<dbReference type="AlphaFoldDB" id="A0A0A9DNS9"/>